<name>A0A1I1BWW4_9BACT</name>
<sequence>MIKNKNLLFLVFTFAFCIRGFGQNDKFQYDTSYVESSHETFAIRLFTSQKYTRLVQNIPDQDHPFVLKPNTGLKMGVGFSYQRLTINVSFPVGFLYSDKQENWPFNLDLHSHIYAPRLIIDFFGQFYGGYKIDADELANADTDYLREDMRLSSMGMNMNYLFFGDKLSLGAAFNQTAVQKRSAFSPFIGFEIYGGKIKGDSLLLPESEVPDAVNFDKAGYFQAGPNAGLAGSLVFGKGFFLTGTASANLSGGYSKWRNGEEFKKWGVVPTYYLRAFVGYNGNRFSINGNYVYKNLNLVEGEAYDQAINTGNYRVILMYKLYPRDKFKKGFNKINPLSVLFND</sequence>
<gene>
    <name evidence="1" type="ORF">SAMN04489723_1197</name>
</gene>
<accession>A0A1I1BWW4</accession>
<organism evidence="1 2">
    <name type="scientific">Algoriphagus aquimarinus</name>
    <dbReference type="NCBI Taxonomy" id="237018"/>
    <lineage>
        <taxon>Bacteria</taxon>
        <taxon>Pseudomonadati</taxon>
        <taxon>Bacteroidota</taxon>
        <taxon>Cytophagia</taxon>
        <taxon>Cytophagales</taxon>
        <taxon>Cyclobacteriaceae</taxon>
        <taxon>Algoriphagus</taxon>
    </lineage>
</organism>
<evidence type="ECO:0008006" key="3">
    <source>
        <dbReference type="Google" id="ProtNLM"/>
    </source>
</evidence>
<dbReference type="InterPro" id="IPR025535">
    <property type="entry name" value="DUF4421"/>
</dbReference>
<evidence type="ECO:0000313" key="2">
    <source>
        <dbReference type="Proteomes" id="UP000198790"/>
    </source>
</evidence>
<dbReference type="OrthoDB" id="669053at2"/>
<evidence type="ECO:0000313" key="1">
    <source>
        <dbReference type="EMBL" id="SFB54899.1"/>
    </source>
</evidence>
<dbReference type="Proteomes" id="UP000198790">
    <property type="component" value="Unassembled WGS sequence"/>
</dbReference>
<reference evidence="1 2" key="1">
    <citation type="submission" date="2016-10" db="EMBL/GenBank/DDBJ databases">
        <authorList>
            <person name="de Groot N.N."/>
        </authorList>
    </citation>
    <scope>NUCLEOTIDE SEQUENCE [LARGE SCALE GENOMIC DNA]</scope>
    <source>
        <strain evidence="1 2">DSM 23399</strain>
    </source>
</reference>
<keyword evidence="2" id="KW-1185">Reference proteome</keyword>
<dbReference type="AlphaFoldDB" id="A0A1I1BWW4"/>
<protein>
    <recommendedName>
        <fullName evidence="3">DUF4421 domain-containing protein</fullName>
    </recommendedName>
</protein>
<dbReference type="RefSeq" id="WP_092900219.1">
    <property type="nucleotide sequence ID" value="NZ_FOKK01000019.1"/>
</dbReference>
<dbReference type="Pfam" id="PF14391">
    <property type="entry name" value="DUF4421"/>
    <property type="match status" value="1"/>
</dbReference>
<dbReference type="EMBL" id="FOKK01000019">
    <property type="protein sequence ID" value="SFB54899.1"/>
    <property type="molecule type" value="Genomic_DNA"/>
</dbReference>
<proteinExistence type="predicted"/>
<dbReference type="STRING" id="237018.SAMN04489723_1197"/>